<name>A0AA46TKW9_9ACTN</name>
<keyword evidence="1" id="KW-0812">Transmembrane</keyword>
<evidence type="ECO:0000256" key="1">
    <source>
        <dbReference type="SAM" id="Phobius"/>
    </source>
</evidence>
<keyword evidence="1" id="KW-1133">Transmembrane helix</keyword>
<sequence>MDFWTIFGVVGFSATYAVMGAMLSLFVIGTWRRRGKGVLTDIAFAAVFVALPFLLGFSDTDTAASFAGWAVGGGAGLVFGIFFVPRDEEDVGKEPA</sequence>
<accession>A0AA46TKW9</accession>
<dbReference type="AlphaFoldDB" id="A0AA46TKW9"/>
<gene>
    <name evidence="2" type="ORF">L0C25_08005</name>
</gene>
<evidence type="ECO:0000313" key="3">
    <source>
        <dbReference type="Proteomes" id="UP001164390"/>
    </source>
</evidence>
<organism evidence="2 3">
    <name type="scientific">Solicola gregarius</name>
    <dbReference type="NCBI Taxonomy" id="2908642"/>
    <lineage>
        <taxon>Bacteria</taxon>
        <taxon>Bacillati</taxon>
        <taxon>Actinomycetota</taxon>
        <taxon>Actinomycetes</taxon>
        <taxon>Propionibacteriales</taxon>
        <taxon>Nocardioidaceae</taxon>
        <taxon>Solicola</taxon>
    </lineage>
</organism>
<dbReference type="KEGG" id="sgrg:L0C25_08005"/>
<proteinExistence type="predicted"/>
<evidence type="ECO:0000313" key="2">
    <source>
        <dbReference type="EMBL" id="UYM07008.1"/>
    </source>
</evidence>
<feature type="transmembrane region" description="Helical" evidence="1">
    <location>
        <begin position="6"/>
        <end position="31"/>
    </location>
</feature>
<feature type="transmembrane region" description="Helical" evidence="1">
    <location>
        <begin position="38"/>
        <end position="57"/>
    </location>
</feature>
<keyword evidence="1" id="KW-0472">Membrane</keyword>
<dbReference type="EMBL" id="CP094970">
    <property type="protein sequence ID" value="UYM07008.1"/>
    <property type="molecule type" value="Genomic_DNA"/>
</dbReference>
<reference evidence="2" key="1">
    <citation type="submission" date="2022-01" db="EMBL/GenBank/DDBJ databases">
        <title>Nocardioidaceae gen. sp. A5X3R13.</title>
        <authorList>
            <person name="Lopez Marin M.A."/>
            <person name="Uhlik O."/>
        </authorList>
    </citation>
    <scope>NUCLEOTIDE SEQUENCE</scope>
    <source>
        <strain evidence="2">A5X3R13</strain>
    </source>
</reference>
<dbReference type="Proteomes" id="UP001164390">
    <property type="component" value="Chromosome"/>
</dbReference>
<feature type="transmembrane region" description="Helical" evidence="1">
    <location>
        <begin position="63"/>
        <end position="84"/>
    </location>
</feature>
<dbReference type="RefSeq" id="WP_271635951.1">
    <property type="nucleotide sequence ID" value="NZ_CP094970.1"/>
</dbReference>
<protein>
    <submittedName>
        <fullName evidence="2">Uncharacterized protein</fullName>
    </submittedName>
</protein>
<keyword evidence="3" id="KW-1185">Reference proteome</keyword>